<organism evidence="2 3">
    <name type="scientific">Candidatus Lokiarchaeum ossiferum</name>
    <dbReference type="NCBI Taxonomy" id="2951803"/>
    <lineage>
        <taxon>Archaea</taxon>
        <taxon>Promethearchaeati</taxon>
        <taxon>Promethearchaeota</taxon>
        <taxon>Promethearchaeia</taxon>
        <taxon>Promethearchaeales</taxon>
        <taxon>Promethearchaeaceae</taxon>
        <taxon>Candidatus Lokiarchaeum</taxon>
    </lineage>
</organism>
<feature type="transmembrane region" description="Helical" evidence="1">
    <location>
        <begin position="102"/>
        <end position="120"/>
    </location>
</feature>
<dbReference type="Proteomes" id="UP001208689">
    <property type="component" value="Chromosome"/>
</dbReference>
<keyword evidence="1" id="KW-0812">Transmembrane</keyword>
<sequence>MVSFSITYIFHIMTTLAGLTSSVFILKKDSKYLGNQFMASATGLMGIYTFCIFIYDILANEALTLILLPIGMVCVLIGTMLIYFAMQCMVNSAVWFKKHKEWLIYAFLVGTIGIVFIIFADRFITFEAPDELGGNINVHLSLYALLVIASLMLYFMFRSIIYLIRHGIRKTDGARRKKMIIFACGLGICILSLFINAGSQFASGVILDVLTYLVLSIGVSITSFGFLKRI</sequence>
<feature type="transmembrane region" description="Helical" evidence="1">
    <location>
        <begin position="140"/>
        <end position="157"/>
    </location>
</feature>
<feature type="transmembrane region" description="Helical" evidence="1">
    <location>
        <begin position="209"/>
        <end position="227"/>
    </location>
</feature>
<feature type="transmembrane region" description="Helical" evidence="1">
    <location>
        <begin position="38"/>
        <end position="58"/>
    </location>
</feature>
<evidence type="ECO:0000313" key="3">
    <source>
        <dbReference type="Proteomes" id="UP001208689"/>
    </source>
</evidence>
<gene>
    <name evidence="2" type="ORF">NEF87_001221</name>
</gene>
<keyword evidence="1" id="KW-0472">Membrane</keyword>
<proteinExistence type="predicted"/>
<keyword evidence="1" id="KW-1133">Transmembrane helix</keyword>
<name>A0ABY6HN41_9ARCH</name>
<evidence type="ECO:0000313" key="2">
    <source>
        <dbReference type="EMBL" id="UYP44936.1"/>
    </source>
</evidence>
<reference evidence="2" key="1">
    <citation type="submission" date="2022-09" db="EMBL/GenBank/DDBJ databases">
        <title>Actin cytoskeleton and complex cell architecture in an #Asgard archaeon.</title>
        <authorList>
            <person name="Ponce Toledo R.I."/>
            <person name="Schleper C."/>
            <person name="Rodrigues Oliveira T."/>
            <person name="Wollweber F."/>
            <person name="Xu J."/>
            <person name="Rittmann S."/>
            <person name="Klingl A."/>
            <person name="Pilhofer M."/>
        </authorList>
    </citation>
    <scope>NUCLEOTIDE SEQUENCE</scope>
    <source>
        <strain evidence="2">B-35</strain>
    </source>
</reference>
<accession>A0ABY6HN41</accession>
<feature type="transmembrane region" description="Helical" evidence="1">
    <location>
        <begin position="6"/>
        <end position="26"/>
    </location>
</feature>
<keyword evidence="3" id="KW-1185">Reference proteome</keyword>
<feature type="transmembrane region" description="Helical" evidence="1">
    <location>
        <begin position="178"/>
        <end position="197"/>
    </location>
</feature>
<feature type="transmembrane region" description="Helical" evidence="1">
    <location>
        <begin position="64"/>
        <end position="90"/>
    </location>
</feature>
<evidence type="ECO:0000256" key="1">
    <source>
        <dbReference type="SAM" id="Phobius"/>
    </source>
</evidence>
<protein>
    <recommendedName>
        <fullName evidence="4">Histidine kinase N-terminal 7TM region domain-containing protein</fullName>
    </recommendedName>
</protein>
<dbReference type="EMBL" id="CP104013">
    <property type="protein sequence ID" value="UYP44936.1"/>
    <property type="molecule type" value="Genomic_DNA"/>
</dbReference>
<evidence type="ECO:0008006" key="4">
    <source>
        <dbReference type="Google" id="ProtNLM"/>
    </source>
</evidence>